<protein>
    <submittedName>
        <fullName evidence="3 5">Leukocyte receptor cluster</fullName>
    </submittedName>
</protein>
<dbReference type="WBParaSite" id="EgrG_000625200">
    <property type="protein sequence ID" value="EgrG_000625200"/>
    <property type="gene ID" value="EgrG_000625200"/>
</dbReference>
<dbReference type="PANTHER" id="PTHR12436:SF4">
    <property type="entry name" value="LEUKOCYTE RECEPTOR CLUSTER MEMBER 8"/>
    <property type="match status" value="1"/>
</dbReference>
<feature type="domain" description="SAC3/GANP/THP3 conserved" evidence="2">
    <location>
        <begin position="513"/>
        <end position="735"/>
    </location>
</feature>
<dbReference type="OrthoDB" id="199574at2759"/>
<feature type="compositionally biased region" description="Low complexity" evidence="1">
    <location>
        <begin position="147"/>
        <end position="162"/>
    </location>
</feature>
<evidence type="ECO:0000256" key="1">
    <source>
        <dbReference type="SAM" id="MobiDB-lite"/>
    </source>
</evidence>
<reference evidence="5" key="3">
    <citation type="submission" date="2020-10" db="UniProtKB">
        <authorList>
            <consortium name="WormBaseParasite"/>
        </authorList>
    </citation>
    <scope>IDENTIFICATION</scope>
</reference>
<dbReference type="InterPro" id="IPR045107">
    <property type="entry name" value="SAC3/GANP/THP3"/>
</dbReference>
<evidence type="ECO:0000259" key="2">
    <source>
        <dbReference type="Pfam" id="PF03399"/>
    </source>
</evidence>
<name>A0A068WLG0_ECHGR</name>
<dbReference type="PANTHER" id="PTHR12436">
    <property type="entry name" value="80 KDA MCM3-ASSOCIATED PROTEIN"/>
    <property type="match status" value="1"/>
</dbReference>
<dbReference type="Gene3D" id="1.25.40.990">
    <property type="match status" value="1"/>
</dbReference>
<feature type="compositionally biased region" description="Polar residues" evidence="1">
    <location>
        <begin position="438"/>
        <end position="453"/>
    </location>
</feature>
<evidence type="ECO:0000313" key="5">
    <source>
        <dbReference type="WBParaSite" id="EgrG_000625200"/>
    </source>
</evidence>
<dbReference type="AlphaFoldDB" id="A0A068WLG0"/>
<dbReference type="GO" id="GO:0005634">
    <property type="term" value="C:nucleus"/>
    <property type="evidence" value="ECO:0007669"/>
    <property type="project" value="TreeGrafter"/>
</dbReference>
<dbReference type="EMBL" id="LK028578">
    <property type="protein sequence ID" value="CDS18465.1"/>
    <property type="molecule type" value="Genomic_DNA"/>
</dbReference>
<gene>
    <name evidence="3" type="ORF">EgrG_000625200</name>
</gene>
<reference evidence="3 4" key="1">
    <citation type="journal article" date="2013" name="Nature">
        <title>The genomes of four tapeworm species reveal adaptations to parasitism.</title>
        <authorList>
            <person name="Tsai I.J."/>
            <person name="Zarowiecki M."/>
            <person name="Holroyd N."/>
            <person name="Garciarrubio A."/>
            <person name="Sanchez-Flores A."/>
            <person name="Brooks K.L."/>
            <person name="Tracey A."/>
            <person name="Bobes R.J."/>
            <person name="Fragoso G."/>
            <person name="Sciutto E."/>
            <person name="Aslett M."/>
            <person name="Beasley H."/>
            <person name="Bennett H.M."/>
            <person name="Cai J."/>
            <person name="Camicia F."/>
            <person name="Clark R."/>
            <person name="Cucher M."/>
            <person name="De Silva N."/>
            <person name="Day T.A."/>
            <person name="Deplazes P."/>
            <person name="Estrada K."/>
            <person name="Fernandez C."/>
            <person name="Holland P.W."/>
            <person name="Hou J."/>
            <person name="Hu S."/>
            <person name="Huckvale T."/>
            <person name="Hung S.S."/>
            <person name="Kamenetzky L."/>
            <person name="Keane J.A."/>
            <person name="Kiss F."/>
            <person name="Koziol U."/>
            <person name="Lambert O."/>
            <person name="Liu K."/>
            <person name="Luo X."/>
            <person name="Luo Y."/>
            <person name="Macchiaroli N."/>
            <person name="Nichol S."/>
            <person name="Paps J."/>
            <person name="Parkinson J."/>
            <person name="Pouchkina-Stantcheva N."/>
            <person name="Riddiford N."/>
            <person name="Rosenzvit M."/>
            <person name="Salinas G."/>
            <person name="Wasmuth J.D."/>
            <person name="Zamanian M."/>
            <person name="Zheng Y."/>
            <person name="Cai X."/>
            <person name="Soberon X."/>
            <person name="Olson P.D."/>
            <person name="Laclette J.P."/>
            <person name="Brehm K."/>
            <person name="Berriman M."/>
            <person name="Garciarrubio A."/>
            <person name="Bobes R.J."/>
            <person name="Fragoso G."/>
            <person name="Sanchez-Flores A."/>
            <person name="Estrada K."/>
            <person name="Cevallos M.A."/>
            <person name="Morett E."/>
            <person name="Gonzalez V."/>
            <person name="Portillo T."/>
            <person name="Ochoa-Leyva A."/>
            <person name="Jose M.V."/>
            <person name="Sciutto E."/>
            <person name="Landa A."/>
            <person name="Jimenez L."/>
            <person name="Valdes V."/>
            <person name="Carrero J.C."/>
            <person name="Larralde C."/>
            <person name="Morales-Montor J."/>
            <person name="Limon-Lason J."/>
            <person name="Soberon X."/>
            <person name="Laclette J.P."/>
        </authorList>
    </citation>
    <scope>NUCLEOTIDE SEQUENCE [LARGE SCALE GENOMIC DNA]</scope>
</reference>
<evidence type="ECO:0000313" key="4">
    <source>
        <dbReference type="Proteomes" id="UP000492820"/>
    </source>
</evidence>
<keyword evidence="3" id="KW-0675">Receptor</keyword>
<feature type="compositionally biased region" description="Polar residues" evidence="1">
    <location>
        <begin position="123"/>
        <end position="140"/>
    </location>
</feature>
<dbReference type="InterPro" id="IPR005062">
    <property type="entry name" value="SAC3/GANP/THP3_conserved"/>
</dbReference>
<feature type="region of interest" description="Disordered" evidence="1">
    <location>
        <begin position="123"/>
        <end position="171"/>
    </location>
</feature>
<organism evidence="3">
    <name type="scientific">Echinococcus granulosus</name>
    <name type="common">Hydatid tapeworm</name>
    <dbReference type="NCBI Taxonomy" id="6210"/>
    <lineage>
        <taxon>Eukaryota</taxon>
        <taxon>Metazoa</taxon>
        <taxon>Spiralia</taxon>
        <taxon>Lophotrochozoa</taxon>
        <taxon>Platyhelminthes</taxon>
        <taxon>Cestoda</taxon>
        <taxon>Eucestoda</taxon>
        <taxon>Cyclophyllidea</taxon>
        <taxon>Taeniidae</taxon>
        <taxon>Echinococcus</taxon>
        <taxon>Echinococcus granulosus group</taxon>
    </lineage>
</organism>
<dbReference type="Pfam" id="PF03399">
    <property type="entry name" value="SAC3_GANP"/>
    <property type="match status" value="1"/>
</dbReference>
<reference evidence="3" key="2">
    <citation type="submission" date="2014-06" db="EMBL/GenBank/DDBJ databases">
        <authorList>
            <person name="Aslett M."/>
        </authorList>
    </citation>
    <scope>NUCLEOTIDE SEQUENCE</scope>
</reference>
<feature type="compositionally biased region" description="Polar residues" evidence="1">
    <location>
        <begin position="285"/>
        <end position="296"/>
    </location>
</feature>
<sequence>MSHPWSYYASSGYYQYPYYGAFGCNAQTCGDSQSQQAAEVLGTASEIPQPPGAQSDSSVSPAAPTASTLPPQCAYGAYNAYFQYPMGTYSSDPAVDAAQRWNAMNCSYYGYYSGTTIVGSTQTALNNPRSDSRLNSQNGAANPVGSGTVPGNNNAPAAGNTPKLYESGGGESKWSPELKAFLSTDTPIEKDQMERILRQKIEYVFRNNVSVDWTKEPIPAIPTKCLAAATQITAKKSSVNVVRPVPLQPWRTRGRNAGSLPTGTLARTQQASVLFGKADVEKSNVAPSPLSSNNRATEPLPVPELVEHTKRKRFSHQRSGSSRSSSASSSYRDESRQKHISRKRSSQSPVRPSNKRRKCHRESGTDSDYLTNDRTNSEGSDSSSIPSSPKARRGRNKRRNGGGRKKSSPKKVSPSSPIGRGGKRGGANVVRGRGGKTAAQQKRWTAPDTSQHRLSQRADRFKDHLGAGSIAKSTKQLSLLASATDSDLLSERLEQFNIVGTMQELEKPYLRLTAAPDPANVRPPDVLKKAVAHVKQRWKERGDYLWVCEQLKSIRQDLTVQRIQTELTAEVYEVHADIALEAGDSQEFHQCQSQLSLLHAEGLGLSRHAEFTAYRLLYYIFTQDLLGMSTLLASLKDSQRTNPFIRFALTVREAWALRNYKRFFHLACDPDAAASFETKTSKMRGCRQILSWSLDRERKFALKAIFKTYRPYLSFDFVTKTLGFGDASSCAGFITRELGVAAASLESVEKVDCKEIWSQMRQTVTLILSFELSFHTYVRSSPTPVQLLSKTVTNTGVSKEQRYQRPTEWCHTRLSKVCRTFLYIPRISST</sequence>
<dbReference type="Proteomes" id="UP000492820">
    <property type="component" value="Unassembled WGS sequence"/>
</dbReference>
<feature type="compositionally biased region" description="Low complexity" evidence="1">
    <location>
        <begin position="377"/>
        <end position="389"/>
    </location>
</feature>
<feature type="region of interest" description="Disordered" evidence="1">
    <location>
        <begin position="45"/>
        <end position="65"/>
    </location>
</feature>
<evidence type="ECO:0000313" key="3">
    <source>
        <dbReference type="EMBL" id="CDS18465.1"/>
    </source>
</evidence>
<feature type="compositionally biased region" description="Basic residues" evidence="1">
    <location>
        <begin position="390"/>
        <end position="409"/>
    </location>
</feature>
<accession>A0A068WLG0</accession>
<proteinExistence type="predicted"/>
<feature type="region of interest" description="Disordered" evidence="1">
    <location>
        <begin position="283"/>
        <end position="455"/>
    </location>
</feature>
<feature type="compositionally biased region" description="Low complexity" evidence="1">
    <location>
        <begin position="317"/>
        <end position="330"/>
    </location>
</feature>